<dbReference type="InterPro" id="IPR051449">
    <property type="entry name" value="ABC-2_transporter_component"/>
</dbReference>
<feature type="transmembrane region" description="Helical" evidence="6">
    <location>
        <begin position="12"/>
        <end position="36"/>
    </location>
</feature>
<dbReference type="PANTHER" id="PTHR30294">
    <property type="entry name" value="MEMBRANE COMPONENT OF ABC TRANSPORTER YHHJ-RELATED"/>
    <property type="match status" value="1"/>
</dbReference>
<feature type="transmembrane region" description="Helical" evidence="6">
    <location>
        <begin position="219"/>
        <end position="237"/>
    </location>
</feature>
<dbReference type="GO" id="GO:0140359">
    <property type="term" value="F:ABC-type transporter activity"/>
    <property type="evidence" value="ECO:0007669"/>
    <property type="project" value="InterPro"/>
</dbReference>
<evidence type="ECO:0000313" key="9">
    <source>
        <dbReference type="Proteomes" id="UP000249065"/>
    </source>
</evidence>
<feature type="domain" description="ABC-2 type transporter transmembrane" evidence="7">
    <location>
        <begin position="53"/>
        <end position="183"/>
    </location>
</feature>
<dbReference type="OrthoDB" id="9794512at2"/>
<evidence type="ECO:0000256" key="5">
    <source>
        <dbReference type="ARBA" id="ARBA00023136"/>
    </source>
</evidence>
<evidence type="ECO:0000256" key="1">
    <source>
        <dbReference type="ARBA" id="ARBA00004651"/>
    </source>
</evidence>
<dbReference type="Pfam" id="PF12698">
    <property type="entry name" value="ABC2_membrane_3"/>
    <property type="match status" value="1"/>
</dbReference>
<keyword evidence="9" id="KW-1185">Reference proteome</keyword>
<evidence type="ECO:0000313" key="8">
    <source>
        <dbReference type="EMBL" id="RAI60420.1"/>
    </source>
</evidence>
<dbReference type="EMBL" id="QLIX01000002">
    <property type="protein sequence ID" value="RAI60420.1"/>
    <property type="molecule type" value="Genomic_DNA"/>
</dbReference>
<comment type="caution">
    <text evidence="8">The sequence shown here is derived from an EMBL/GenBank/DDBJ whole genome shotgun (WGS) entry which is preliminary data.</text>
</comment>
<comment type="subcellular location">
    <subcellularLocation>
        <location evidence="1">Cell membrane</location>
        <topology evidence="1">Multi-pass membrane protein</topology>
    </subcellularLocation>
</comment>
<accession>A0A327MBS4</accession>
<keyword evidence="4 6" id="KW-1133">Transmembrane helix</keyword>
<keyword evidence="2" id="KW-1003">Cell membrane</keyword>
<sequence length="243" mass="26267">MGATLTVARRELAAYFATPVAYVFIVIFLVMAGALTFTMGNFFGRGQADLQPFFTFVPWLFLFLVPALTMRLWAEERRLGTIELLLTLPLAQWQAVLGKFLAAWLFCGIALALTVPIWITVNVLGDPDNGVILAGYLGCLLVAGAYLALGAAVSALTKNQVVAFVLAVALCFVFAAAGSPVVTEFLTQRLPVLADIARGLSISDRFTGFTRGVVGARDLVYFASFIGFFLFVNAVVLDHRKAD</sequence>
<dbReference type="InterPro" id="IPR013525">
    <property type="entry name" value="ABC2_TM"/>
</dbReference>
<dbReference type="GO" id="GO:0005886">
    <property type="term" value="C:plasma membrane"/>
    <property type="evidence" value="ECO:0007669"/>
    <property type="project" value="UniProtKB-SubCell"/>
</dbReference>
<protein>
    <submittedName>
        <fullName evidence="8">ABC transporter permease</fullName>
    </submittedName>
</protein>
<evidence type="ECO:0000256" key="6">
    <source>
        <dbReference type="SAM" id="Phobius"/>
    </source>
</evidence>
<dbReference type="RefSeq" id="WP_111468606.1">
    <property type="nucleotide sequence ID" value="NZ_QLIX01000002.1"/>
</dbReference>
<feature type="transmembrane region" description="Helical" evidence="6">
    <location>
        <begin position="131"/>
        <end position="149"/>
    </location>
</feature>
<gene>
    <name evidence="8" type="ORF">DOO78_04945</name>
</gene>
<dbReference type="PANTHER" id="PTHR30294:SF29">
    <property type="entry name" value="MULTIDRUG ABC TRANSPORTER PERMEASE YBHS-RELATED"/>
    <property type="match status" value="1"/>
</dbReference>
<proteinExistence type="predicted"/>
<organism evidence="8 9">
    <name type="scientific">Roseicella frigidaeris</name>
    <dbReference type="NCBI Taxonomy" id="2230885"/>
    <lineage>
        <taxon>Bacteria</taxon>
        <taxon>Pseudomonadati</taxon>
        <taxon>Pseudomonadota</taxon>
        <taxon>Alphaproteobacteria</taxon>
        <taxon>Acetobacterales</taxon>
        <taxon>Roseomonadaceae</taxon>
        <taxon>Roseicella</taxon>
    </lineage>
</organism>
<name>A0A327MBS4_9PROT</name>
<evidence type="ECO:0000259" key="7">
    <source>
        <dbReference type="Pfam" id="PF12698"/>
    </source>
</evidence>
<evidence type="ECO:0000256" key="3">
    <source>
        <dbReference type="ARBA" id="ARBA00022692"/>
    </source>
</evidence>
<feature type="transmembrane region" description="Helical" evidence="6">
    <location>
        <begin position="161"/>
        <end position="182"/>
    </location>
</feature>
<reference evidence="9" key="1">
    <citation type="submission" date="2018-06" db="EMBL/GenBank/DDBJ databases">
        <authorList>
            <person name="Khan S.A."/>
        </authorList>
    </citation>
    <scope>NUCLEOTIDE SEQUENCE [LARGE SCALE GENOMIC DNA]</scope>
    <source>
        <strain evidence="9">DB-1506</strain>
    </source>
</reference>
<dbReference type="Proteomes" id="UP000249065">
    <property type="component" value="Unassembled WGS sequence"/>
</dbReference>
<feature type="transmembrane region" description="Helical" evidence="6">
    <location>
        <begin position="56"/>
        <end position="74"/>
    </location>
</feature>
<dbReference type="AlphaFoldDB" id="A0A327MBS4"/>
<evidence type="ECO:0000256" key="4">
    <source>
        <dbReference type="ARBA" id="ARBA00022989"/>
    </source>
</evidence>
<evidence type="ECO:0000256" key="2">
    <source>
        <dbReference type="ARBA" id="ARBA00022475"/>
    </source>
</evidence>
<keyword evidence="3 6" id="KW-0812">Transmembrane</keyword>
<feature type="transmembrane region" description="Helical" evidence="6">
    <location>
        <begin position="95"/>
        <end position="119"/>
    </location>
</feature>
<keyword evidence="5 6" id="KW-0472">Membrane</keyword>